<dbReference type="Gramene" id="OMO64241">
    <property type="protein sequence ID" value="OMO64241"/>
    <property type="gene ID" value="CCACVL1_21912"/>
</dbReference>
<protein>
    <submittedName>
        <fullName evidence="2">Uncharacterized protein</fullName>
    </submittedName>
</protein>
<gene>
    <name evidence="2" type="ORF">CCACVL1_21912</name>
</gene>
<sequence length="61" mass="6946">MAAGAQNMVLLCCCYLHLVAQPTFKFQPKRWRVGEHIESYELSSIVIAMSITREEYKTVGP</sequence>
<evidence type="ECO:0000313" key="2">
    <source>
        <dbReference type="EMBL" id="OMO64241.1"/>
    </source>
</evidence>
<evidence type="ECO:0000313" key="3">
    <source>
        <dbReference type="Proteomes" id="UP000188268"/>
    </source>
</evidence>
<feature type="signal peptide" evidence="1">
    <location>
        <begin position="1"/>
        <end position="20"/>
    </location>
</feature>
<feature type="chain" id="PRO_5012639020" evidence="1">
    <location>
        <begin position="21"/>
        <end position="61"/>
    </location>
</feature>
<dbReference type="EMBL" id="AWWV01012824">
    <property type="protein sequence ID" value="OMO64241.1"/>
    <property type="molecule type" value="Genomic_DNA"/>
</dbReference>
<organism evidence="2 3">
    <name type="scientific">Corchorus capsularis</name>
    <name type="common">Jute</name>
    <dbReference type="NCBI Taxonomy" id="210143"/>
    <lineage>
        <taxon>Eukaryota</taxon>
        <taxon>Viridiplantae</taxon>
        <taxon>Streptophyta</taxon>
        <taxon>Embryophyta</taxon>
        <taxon>Tracheophyta</taxon>
        <taxon>Spermatophyta</taxon>
        <taxon>Magnoliopsida</taxon>
        <taxon>eudicotyledons</taxon>
        <taxon>Gunneridae</taxon>
        <taxon>Pentapetalae</taxon>
        <taxon>rosids</taxon>
        <taxon>malvids</taxon>
        <taxon>Malvales</taxon>
        <taxon>Malvaceae</taxon>
        <taxon>Grewioideae</taxon>
        <taxon>Apeibeae</taxon>
        <taxon>Corchorus</taxon>
    </lineage>
</organism>
<evidence type="ECO:0000256" key="1">
    <source>
        <dbReference type="SAM" id="SignalP"/>
    </source>
</evidence>
<comment type="caution">
    <text evidence="2">The sequence shown here is derived from an EMBL/GenBank/DDBJ whole genome shotgun (WGS) entry which is preliminary data.</text>
</comment>
<dbReference type="Proteomes" id="UP000188268">
    <property type="component" value="Unassembled WGS sequence"/>
</dbReference>
<accession>A0A1R3H1S5</accession>
<proteinExistence type="predicted"/>
<name>A0A1R3H1S5_COCAP</name>
<keyword evidence="3" id="KW-1185">Reference proteome</keyword>
<reference evidence="2 3" key="1">
    <citation type="submission" date="2013-09" db="EMBL/GenBank/DDBJ databases">
        <title>Corchorus capsularis genome sequencing.</title>
        <authorList>
            <person name="Alam M."/>
            <person name="Haque M.S."/>
            <person name="Islam M.S."/>
            <person name="Emdad E.M."/>
            <person name="Islam M.M."/>
            <person name="Ahmed B."/>
            <person name="Halim A."/>
            <person name="Hossen Q.M.M."/>
            <person name="Hossain M.Z."/>
            <person name="Ahmed R."/>
            <person name="Khan M.M."/>
            <person name="Islam R."/>
            <person name="Rashid M.M."/>
            <person name="Khan S.A."/>
            <person name="Rahman M.S."/>
            <person name="Alam M."/>
        </authorList>
    </citation>
    <scope>NUCLEOTIDE SEQUENCE [LARGE SCALE GENOMIC DNA]</scope>
    <source>
        <strain evidence="3">cv. CVL-1</strain>
        <tissue evidence="2">Whole seedling</tissue>
    </source>
</reference>
<keyword evidence="1" id="KW-0732">Signal</keyword>
<dbReference type="AlphaFoldDB" id="A0A1R3H1S5"/>